<dbReference type="GO" id="GO:0016020">
    <property type="term" value="C:membrane"/>
    <property type="evidence" value="ECO:0007669"/>
    <property type="project" value="UniProtKB-SubCell"/>
</dbReference>
<organism evidence="7 8">
    <name type="scientific">Serpentinicella alkaliphila</name>
    <dbReference type="NCBI Taxonomy" id="1734049"/>
    <lineage>
        <taxon>Bacteria</taxon>
        <taxon>Bacillati</taxon>
        <taxon>Bacillota</taxon>
        <taxon>Clostridia</taxon>
        <taxon>Peptostreptococcales</taxon>
        <taxon>Natronincolaceae</taxon>
        <taxon>Serpentinicella</taxon>
    </lineage>
</organism>
<evidence type="ECO:0000256" key="1">
    <source>
        <dbReference type="ARBA" id="ARBA00004141"/>
    </source>
</evidence>
<evidence type="ECO:0000313" key="8">
    <source>
        <dbReference type="Proteomes" id="UP000295504"/>
    </source>
</evidence>
<protein>
    <recommendedName>
        <fullName evidence="6">GDT1 family protein</fullName>
    </recommendedName>
</protein>
<evidence type="ECO:0000256" key="5">
    <source>
        <dbReference type="ARBA" id="ARBA00023136"/>
    </source>
</evidence>
<keyword evidence="5 6" id="KW-0472">Membrane</keyword>
<keyword evidence="8" id="KW-1185">Reference proteome</keyword>
<feature type="transmembrane region" description="Helical" evidence="6">
    <location>
        <begin position="61"/>
        <end position="81"/>
    </location>
</feature>
<feature type="transmembrane region" description="Helical" evidence="6">
    <location>
        <begin position="195"/>
        <end position="214"/>
    </location>
</feature>
<feature type="transmembrane region" description="Helical" evidence="6">
    <location>
        <begin position="138"/>
        <end position="156"/>
    </location>
</feature>
<evidence type="ECO:0000256" key="2">
    <source>
        <dbReference type="ARBA" id="ARBA00009190"/>
    </source>
</evidence>
<dbReference type="Proteomes" id="UP000295504">
    <property type="component" value="Unassembled WGS sequence"/>
</dbReference>
<evidence type="ECO:0000256" key="3">
    <source>
        <dbReference type="ARBA" id="ARBA00022692"/>
    </source>
</evidence>
<dbReference type="OrthoDB" id="9801356at2"/>
<feature type="transmembrane region" description="Helical" evidence="6">
    <location>
        <begin position="101"/>
        <end position="118"/>
    </location>
</feature>
<gene>
    <name evidence="7" type="ORF">EDD79_10476</name>
</gene>
<evidence type="ECO:0000313" key="7">
    <source>
        <dbReference type="EMBL" id="TCP97180.1"/>
    </source>
</evidence>
<keyword evidence="4 6" id="KW-1133">Transmembrane helix</keyword>
<dbReference type="GO" id="GO:0046873">
    <property type="term" value="F:metal ion transmembrane transporter activity"/>
    <property type="evidence" value="ECO:0007669"/>
    <property type="project" value="InterPro"/>
</dbReference>
<dbReference type="PANTHER" id="PTHR12608">
    <property type="entry name" value="TRANSMEMBRANE PROTEIN HTP-1 RELATED"/>
    <property type="match status" value="1"/>
</dbReference>
<dbReference type="RefSeq" id="WP_132849498.1">
    <property type="nucleotide sequence ID" value="NZ_CP058648.1"/>
</dbReference>
<dbReference type="PANTHER" id="PTHR12608:SF1">
    <property type="entry name" value="TRANSMEMBRANE PROTEIN 165"/>
    <property type="match status" value="1"/>
</dbReference>
<dbReference type="AlphaFoldDB" id="A0A4R2T4C0"/>
<comment type="caution">
    <text evidence="7">The sequence shown here is derived from an EMBL/GenBank/DDBJ whole genome shotgun (WGS) entry which is preliminary data.</text>
</comment>
<dbReference type="InterPro" id="IPR001727">
    <property type="entry name" value="GDT1-like"/>
</dbReference>
<sequence length="377" mass="42518">MQELLKAFIFIFIAEMGDKTQILAMAFATKFPVKKVLFGIFLGSFFNHGLAVILGNYISDFIPINTIQIVAGLAFIGFSFWTLKLDEEDDDDEENVEKKNMLGPVLTVALAFFVGELGDKTQLTAITLATTNVNPLAILTGTVLGMTVTGGIGIIIGKKLGDKIPEVAIKLVAASVFMFFGFATLYQAVPVEYLRLQNLGIFFSVIFILIYIMLKPFITSIKLGEESAFKKKSRELFNYYNEIGQNIDKICLGKDTCGDCHGNSCLVGFTKTLIKNGLEKHELLKNEFLPIEDTYKKHYNKEQVLDSLSLTISLLKDEPNSNEFKNIHEIRKKLETILFKRSIERMDNWEEYKKSLLEIDKKSALKIFEICSTLEDF</sequence>
<dbReference type="EMBL" id="SLYC01000047">
    <property type="protein sequence ID" value="TCP97180.1"/>
    <property type="molecule type" value="Genomic_DNA"/>
</dbReference>
<evidence type="ECO:0000256" key="6">
    <source>
        <dbReference type="RuleBase" id="RU365102"/>
    </source>
</evidence>
<reference evidence="7 8" key="1">
    <citation type="submission" date="2019-03" db="EMBL/GenBank/DDBJ databases">
        <title>Genomic Encyclopedia of Type Strains, Phase IV (KMG-IV): sequencing the most valuable type-strain genomes for metagenomic binning, comparative biology and taxonomic classification.</title>
        <authorList>
            <person name="Goeker M."/>
        </authorList>
    </citation>
    <scope>NUCLEOTIDE SEQUENCE [LARGE SCALE GENOMIC DNA]</scope>
    <source>
        <strain evidence="7 8">DSM 100013</strain>
    </source>
</reference>
<feature type="transmembrane region" description="Helical" evidence="6">
    <location>
        <begin position="168"/>
        <end position="189"/>
    </location>
</feature>
<evidence type="ECO:0000256" key="4">
    <source>
        <dbReference type="ARBA" id="ARBA00022989"/>
    </source>
</evidence>
<dbReference type="Pfam" id="PF01169">
    <property type="entry name" value="GDT1"/>
    <property type="match status" value="2"/>
</dbReference>
<accession>A0A4R2T4C0</accession>
<comment type="similarity">
    <text evidence="2 6">Belongs to the GDT1 family.</text>
</comment>
<name>A0A4R2T4C0_9FIRM</name>
<comment type="subcellular location">
    <subcellularLocation>
        <location evidence="1 6">Membrane</location>
        <topology evidence="1 6">Multi-pass membrane protein</topology>
    </subcellularLocation>
</comment>
<keyword evidence="3 6" id="KW-0812">Transmembrane</keyword>
<proteinExistence type="inferred from homology"/>
<feature type="transmembrane region" description="Helical" evidence="6">
    <location>
        <begin position="36"/>
        <end position="55"/>
    </location>
</feature>